<evidence type="ECO:0008006" key="4">
    <source>
        <dbReference type="Google" id="ProtNLM"/>
    </source>
</evidence>
<dbReference type="InterPro" id="IPR006874">
    <property type="entry name" value="DUF621"/>
</dbReference>
<comment type="caution">
    <text evidence="2">The sequence shown here is derived from an EMBL/GenBank/DDBJ whole genome shotgun (WGS) entry which is preliminary data.</text>
</comment>
<dbReference type="Proteomes" id="UP000031036">
    <property type="component" value="Unassembled WGS sequence"/>
</dbReference>
<dbReference type="OrthoDB" id="5868068at2759"/>
<protein>
    <recommendedName>
        <fullName evidence="4">7TM GPCR serpentine receptor class x (Srx) domain-containing protein</fullName>
    </recommendedName>
</protein>
<gene>
    <name evidence="2" type="ORF">Tcan_03832</name>
</gene>
<dbReference type="PANTHER" id="PTHR22718">
    <property type="entry name" value="SERPENTINE RECEPTOR, CLASS X"/>
    <property type="match status" value="1"/>
</dbReference>
<keyword evidence="1" id="KW-0812">Transmembrane</keyword>
<accession>A0A0B2VDD0</accession>
<evidence type="ECO:0000256" key="1">
    <source>
        <dbReference type="SAM" id="Phobius"/>
    </source>
</evidence>
<evidence type="ECO:0000313" key="2">
    <source>
        <dbReference type="EMBL" id="KHN79417.1"/>
    </source>
</evidence>
<dbReference type="PANTHER" id="PTHR22718:SF11">
    <property type="entry name" value="7TM GPCR SERPENTINE RECEPTOR CLASS X (SRX) DOMAIN-CONTAINING PROTEIN"/>
    <property type="match status" value="1"/>
</dbReference>
<dbReference type="Pfam" id="PF04789">
    <property type="entry name" value="DUF621"/>
    <property type="match status" value="1"/>
</dbReference>
<proteinExistence type="predicted"/>
<reference evidence="2 3" key="1">
    <citation type="submission" date="2014-11" db="EMBL/GenBank/DDBJ databases">
        <title>Genetic blueprint of the zoonotic pathogen Toxocara canis.</title>
        <authorList>
            <person name="Zhu X.-Q."/>
            <person name="Korhonen P.K."/>
            <person name="Cai H."/>
            <person name="Young N.D."/>
            <person name="Nejsum P."/>
            <person name="von Samson-Himmelstjerna G."/>
            <person name="Boag P.R."/>
            <person name="Tan P."/>
            <person name="Li Q."/>
            <person name="Min J."/>
            <person name="Yang Y."/>
            <person name="Wang X."/>
            <person name="Fang X."/>
            <person name="Hall R.S."/>
            <person name="Hofmann A."/>
            <person name="Sternberg P.W."/>
            <person name="Jex A.R."/>
            <person name="Gasser R.B."/>
        </authorList>
    </citation>
    <scope>NUCLEOTIDE SEQUENCE [LARGE SCALE GENOMIC DNA]</scope>
    <source>
        <strain evidence="2">PN_DK_2014</strain>
    </source>
</reference>
<sequence length="179" mass="20188">MEDLYPSANVSLYIRLIGGISYATCASTSIVANIILAVVLLKDNAYFKEIPFYLIVWQMIYCDLVTQVLQLYIAVPITLTAKQIYGLTLLLYVPAFFDTIGHWGTLMFAFLTALNRLSVFMSPSVHRVFFTNPGIHFPKTFLVLIAIKTTLTSSADSVEKQIQLRYEPYNRLANDTNVS</sequence>
<organism evidence="2 3">
    <name type="scientific">Toxocara canis</name>
    <name type="common">Canine roundworm</name>
    <dbReference type="NCBI Taxonomy" id="6265"/>
    <lineage>
        <taxon>Eukaryota</taxon>
        <taxon>Metazoa</taxon>
        <taxon>Ecdysozoa</taxon>
        <taxon>Nematoda</taxon>
        <taxon>Chromadorea</taxon>
        <taxon>Rhabditida</taxon>
        <taxon>Spirurina</taxon>
        <taxon>Ascaridomorpha</taxon>
        <taxon>Ascaridoidea</taxon>
        <taxon>Toxocaridae</taxon>
        <taxon>Toxocara</taxon>
    </lineage>
</organism>
<feature type="transmembrane region" description="Helical" evidence="1">
    <location>
        <begin position="12"/>
        <end position="40"/>
    </location>
</feature>
<keyword evidence="3" id="KW-1185">Reference proteome</keyword>
<name>A0A0B2VDD0_TOXCA</name>
<feature type="transmembrane region" description="Helical" evidence="1">
    <location>
        <begin position="52"/>
        <end position="77"/>
    </location>
</feature>
<evidence type="ECO:0000313" key="3">
    <source>
        <dbReference type="Proteomes" id="UP000031036"/>
    </source>
</evidence>
<dbReference type="OMA" id="WIGCKKA"/>
<keyword evidence="1" id="KW-1133">Transmembrane helix</keyword>
<keyword evidence="1" id="KW-0472">Membrane</keyword>
<dbReference type="AlphaFoldDB" id="A0A0B2VDD0"/>
<dbReference type="EMBL" id="JPKZ01001920">
    <property type="protein sequence ID" value="KHN79417.1"/>
    <property type="molecule type" value="Genomic_DNA"/>
</dbReference>
<feature type="transmembrane region" description="Helical" evidence="1">
    <location>
        <begin position="89"/>
        <end position="114"/>
    </location>
</feature>